<keyword evidence="6" id="KW-0227">DNA damage</keyword>
<dbReference type="AlphaFoldDB" id="A0A3A1WPD2"/>
<dbReference type="GO" id="GO:0043138">
    <property type="term" value="F:3'-5' DNA helicase activity"/>
    <property type="evidence" value="ECO:0007669"/>
    <property type="project" value="UniProtKB-EC"/>
</dbReference>
<dbReference type="SMART" id="SM00487">
    <property type="entry name" value="DEXDc"/>
    <property type="match status" value="1"/>
</dbReference>
<dbReference type="InterPro" id="IPR011545">
    <property type="entry name" value="DEAD/DEAH_box_helicase_dom"/>
</dbReference>
<evidence type="ECO:0000256" key="2">
    <source>
        <dbReference type="ARBA" id="ARBA00001947"/>
    </source>
</evidence>
<keyword evidence="13" id="KW-0234">DNA repair</keyword>
<dbReference type="Pfam" id="PF09382">
    <property type="entry name" value="RQC"/>
    <property type="match status" value="1"/>
</dbReference>
<protein>
    <recommendedName>
        <fullName evidence="16">DNA helicase RecQ</fullName>
        <ecNumber evidence="16">5.6.2.4</ecNumber>
    </recommendedName>
</protein>
<reference evidence="21" key="1">
    <citation type="submission" date="2018-09" db="EMBL/GenBank/DDBJ databases">
        <authorList>
            <person name="Tuo L."/>
        </authorList>
    </citation>
    <scope>NUCLEOTIDE SEQUENCE [LARGE SCALE GENOMIC DNA]</scope>
    <source>
        <strain evidence="21">M2BS4Y-1</strain>
    </source>
</reference>
<dbReference type="PROSITE" id="PS50967">
    <property type="entry name" value="HRDC"/>
    <property type="match status" value="1"/>
</dbReference>
<dbReference type="EC" id="5.6.2.4" evidence="16"/>
<dbReference type="GO" id="GO:0009378">
    <property type="term" value="F:four-way junction helicase activity"/>
    <property type="evidence" value="ECO:0007669"/>
    <property type="project" value="TreeGrafter"/>
</dbReference>
<evidence type="ECO:0000256" key="11">
    <source>
        <dbReference type="ARBA" id="ARBA00023125"/>
    </source>
</evidence>
<dbReference type="GO" id="GO:0005737">
    <property type="term" value="C:cytoplasm"/>
    <property type="evidence" value="ECO:0007669"/>
    <property type="project" value="TreeGrafter"/>
</dbReference>
<dbReference type="GO" id="GO:0016787">
    <property type="term" value="F:hydrolase activity"/>
    <property type="evidence" value="ECO:0007669"/>
    <property type="project" value="UniProtKB-KW"/>
</dbReference>
<dbReference type="Pfam" id="PF16124">
    <property type="entry name" value="RecQ_Zn_bind"/>
    <property type="match status" value="1"/>
</dbReference>
<keyword evidence="7 20" id="KW-0378">Hydrolase</keyword>
<dbReference type="GO" id="GO:0006281">
    <property type="term" value="P:DNA repair"/>
    <property type="evidence" value="ECO:0007669"/>
    <property type="project" value="UniProtKB-KW"/>
</dbReference>
<dbReference type="SMART" id="SM00956">
    <property type="entry name" value="RQC"/>
    <property type="match status" value="1"/>
</dbReference>
<dbReference type="FunFam" id="3.40.50.300:FF:001389">
    <property type="entry name" value="ATP-dependent DNA helicase RecQ"/>
    <property type="match status" value="1"/>
</dbReference>
<keyword evidence="11" id="KW-0238">DNA-binding</keyword>
<keyword evidence="21" id="KW-1185">Reference proteome</keyword>
<dbReference type="InterPro" id="IPR001650">
    <property type="entry name" value="Helicase_C-like"/>
</dbReference>
<evidence type="ECO:0000256" key="3">
    <source>
        <dbReference type="ARBA" id="ARBA00005446"/>
    </source>
</evidence>
<accession>A0A3A1WPD2</accession>
<evidence type="ECO:0000256" key="15">
    <source>
        <dbReference type="ARBA" id="ARBA00034617"/>
    </source>
</evidence>
<keyword evidence="14" id="KW-0413">Isomerase</keyword>
<evidence type="ECO:0000256" key="13">
    <source>
        <dbReference type="ARBA" id="ARBA00023204"/>
    </source>
</evidence>
<dbReference type="InterPro" id="IPR014001">
    <property type="entry name" value="Helicase_ATP-bd"/>
</dbReference>
<organism evidence="20 21">
    <name type="scientific">Aureimonas flava</name>
    <dbReference type="NCBI Taxonomy" id="2320271"/>
    <lineage>
        <taxon>Bacteria</taxon>
        <taxon>Pseudomonadati</taxon>
        <taxon>Pseudomonadota</taxon>
        <taxon>Alphaproteobacteria</taxon>
        <taxon>Hyphomicrobiales</taxon>
        <taxon>Aurantimonadaceae</taxon>
        <taxon>Aureimonas</taxon>
    </lineage>
</organism>
<dbReference type="CDD" id="cd18794">
    <property type="entry name" value="SF2_C_RecQ"/>
    <property type="match status" value="1"/>
</dbReference>
<keyword evidence="4" id="KW-0479">Metal-binding</keyword>
<dbReference type="GO" id="GO:0006260">
    <property type="term" value="P:DNA replication"/>
    <property type="evidence" value="ECO:0007669"/>
    <property type="project" value="InterPro"/>
</dbReference>
<dbReference type="GO" id="GO:0046872">
    <property type="term" value="F:metal ion binding"/>
    <property type="evidence" value="ECO:0007669"/>
    <property type="project" value="UniProtKB-KW"/>
</dbReference>
<comment type="caution">
    <text evidence="20">The sequence shown here is derived from an EMBL/GenBank/DDBJ whole genome shotgun (WGS) entry which is preliminary data.</text>
</comment>
<dbReference type="Gene3D" id="1.10.150.80">
    <property type="entry name" value="HRDC domain"/>
    <property type="match status" value="1"/>
</dbReference>
<dbReference type="GO" id="GO:0003677">
    <property type="term" value="F:DNA binding"/>
    <property type="evidence" value="ECO:0007669"/>
    <property type="project" value="UniProtKB-KW"/>
</dbReference>
<evidence type="ECO:0000313" key="20">
    <source>
        <dbReference type="EMBL" id="RIX98001.1"/>
    </source>
</evidence>
<feature type="domain" description="HRDC" evidence="17">
    <location>
        <begin position="541"/>
        <end position="617"/>
    </location>
</feature>
<evidence type="ECO:0000256" key="4">
    <source>
        <dbReference type="ARBA" id="ARBA00022723"/>
    </source>
</evidence>
<evidence type="ECO:0000259" key="19">
    <source>
        <dbReference type="PROSITE" id="PS51194"/>
    </source>
</evidence>
<dbReference type="GO" id="GO:0043590">
    <property type="term" value="C:bacterial nucleoid"/>
    <property type="evidence" value="ECO:0007669"/>
    <property type="project" value="TreeGrafter"/>
</dbReference>
<comment type="similarity">
    <text evidence="3">Belongs to the helicase family. RecQ subfamily.</text>
</comment>
<dbReference type="PANTHER" id="PTHR13710">
    <property type="entry name" value="DNA HELICASE RECQ FAMILY MEMBER"/>
    <property type="match status" value="1"/>
</dbReference>
<dbReference type="EMBL" id="QYRN01000012">
    <property type="protein sequence ID" value="RIX98001.1"/>
    <property type="molecule type" value="Genomic_DNA"/>
</dbReference>
<dbReference type="SMART" id="SM00341">
    <property type="entry name" value="HRDC"/>
    <property type="match status" value="1"/>
</dbReference>
<comment type="cofactor">
    <cofactor evidence="2">
        <name>Zn(2+)</name>
        <dbReference type="ChEBI" id="CHEBI:29105"/>
    </cofactor>
</comment>
<evidence type="ECO:0000256" key="1">
    <source>
        <dbReference type="ARBA" id="ARBA00001946"/>
    </source>
</evidence>
<evidence type="ECO:0000256" key="14">
    <source>
        <dbReference type="ARBA" id="ARBA00023235"/>
    </source>
</evidence>
<dbReference type="Pfam" id="PF00270">
    <property type="entry name" value="DEAD"/>
    <property type="match status" value="1"/>
</dbReference>
<dbReference type="SMART" id="SM00490">
    <property type="entry name" value="HELICc"/>
    <property type="match status" value="1"/>
</dbReference>
<dbReference type="InterPro" id="IPR002121">
    <property type="entry name" value="HRDC_dom"/>
</dbReference>
<dbReference type="RefSeq" id="WP_119541492.1">
    <property type="nucleotide sequence ID" value="NZ_QYRN01000012.1"/>
</dbReference>
<comment type="catalytic activity">
    <reaction evidence="15">
        <text>Couples ATP hydrolysis with the unwinding of duplex DNA by translocating in the 3'-5' direction.</text>
        <dbReference type="EC" id="5.6.2.4"/>
    </reaction>
</comment>
<name>A0A3A1WPD2_9HYPH</name>
<evidence type="ECO:0000256" key="10">
    <source>
        <dbReference type="ARBA" id="ARBA00022840"/>
    </source>
</evidence>
<dbReference type="NCBIfam" id="TIGR01389">
    <property type="entry name" value="recQ"/>
    <property type="match status" value="1"/>
</dbReference>
<dbReference type="InterPro" id="IPR010997">
    <property type="entry name" value="HRDC-like_sf"/>
</dbReference>
<comment type="cofactor">
    <cofactor evidence="1">
        <name>Mg(2+)</name>
        <dbReference type="ChEBI" id="CHEBI:18420"/>
    </cofactor>
</comment>
<dbReference type="PROSITE" id="PS51194">
    <property type="entry name" value="HELICASE_CTER"/>
    <property type="match status" value="1"/>
</dbReference>
<dbReference type="Gene3D" id="3.40.50.300">
    <property type="entry name" value="P-loop containing nucleotide triphosphate hydrolases"/>
    <property type="match status" value="2"/>
</dbReference>
<dbReference type="InterPro" id="IPR006293">
    <property type="entry name" value="DNA_helicase_ATP-dep_RecQ_bac"/>
</dbReference>
<dbReference type="OrthoDB" id="9760034at2"/>
<feature type="domain" description="Helicase ATP-binding" evidence="18">
    <location>
        <begin position="42"/>
        <end position="210"/>
    </location>
</feature>
<dbReference type="InterPro" id="IPR032284">
    <property type="entry name" value="RecQ_Zn-bd"/>
</dbReference>
<evidence type="ECO:0000256" key="12">
    <source>
        <dbReference type="ARBA" id="ARBA00023172"/>
    </source>
</evidence>
<dbReference type="InterPro" id="IPR004589">
    <property type="entry name" value="DNA_helicase_ATP-dep_RecQ"/>
</dbReference>
<dbReference type="InterPro" id="IPR027417">
    <property type="entry name" value="P-loop_NTPase"/>
</dbReference>
<gene>
    <name evidence="20" type="primary">recQ</name>
    <name evidence="20" type="ORF">D3218_18135</name>
</gene>
<dbReference type="Pfam" id="PF00570">
    <property type="entry name" value="HRDC"/>
    <property type="match status" value="1"/>
</dbReference>
<proteinExistence type="inferred from homology"/>
<evidence type="ECO:0000256" key="8">
    <source>
        <dbReference type="ARBA" id="ARBA00022806"/>
    </source>
</evidence>
<evidence type="ECO:0000256" key="5">
    <source>
        <dbReference type="ARBA" id="ARBA00022741"/>
    </source>
</evidence>
<evidence type="ECO:0000313" key="21">
    <source>
        <dbReference type="Proteomes" id="UP000265750"/>
    </source>
</evidence>
<dbReference type="GO" id="GO:0030894">
    <property type="term" value="C:replisome"/>
    <property type="evidence" value="ECO:0007669"/>
    <property type="project" value="TreeGrafter"/>
</dbReference>
<dbReference type="Gene3D" id="1.10.10.10">
    <property type="entry name" value="Winged helix-like DNA-binding domain superfamily/Winged helix DNA-binding domain"/>
    <property type="match status" value="1"/>
</dbReference>
<feature type="domain" description="Helicase C-terminal" evidence="19">
    <location>
        <begin position="231"/>
        <end position="380"/>
    </location>
</feature>
<dbReference type="Pfam" id="PF00271">
    <property type="entry name" value="Helicase_C"/>
    <property type="match status" value="1"/>
</dbReference>
<dbReference type="GO" id="GO:0005524">
    <property type="term" value="F:ATP binding"/>
    <property type="evidence" value="ECO:0007669"/>
    <property type="project" value="UniProtKB-KW"/>
</dbReference>
<dbReference type="PANTHER" id="PTHR13710:SF105">
    <property type="entry name" value="ATP-DEPENDENT DNA HELICASE Q1"/>
    <property type="match status" value="1"/>
</dbReference>
<evidence type="ECO:0000256" key="16">
    <source>
        <dbReference type="NCBIfam" id="TIGR01389"/>
    </source>
</evidence>
<evidence type="ECO:0000259" key="17">
    <source>
        <dbReference type="PROSITE" id="PS50967"/>
    </source>
</evidence>
<dbReference type="NCBIfam" id="TIGR00614">
    <property type="entry name" value="recQ_fam"/>
    <property type="match status" value="1"/>
</dbReference>
<keyword evidence="12" id="KW-0233">DNA recombination</keyword>
<dbReference type="FunFam" id="3.40.50.300:FF:000156">
    <property type="entry name" value="ATP-dependent DNA helicase recQ"/>
    <property type="match status" value="1"/>
</dbReference>
<keyword evidence="9" id="KW-0862">Zinc</keyword>
<evidence type="ECO:0000256" key="7">
    <source>
        <dbReference type="ARBA" id="ARBA00022801"/>
    </source>
</evidence>
<dbReference type="InterPro" id="IPR018982">
    <property type="entry name" value="RQC_domain"/>
</dbReference>
<keyword evidence="8 20" id="KW-0347">Helicase</keyword>
<evidence type="ECO:0000256" key="6">
    <source>
        <dbReference type="ARBA" id="ARBA00022763"/>
    </source>
</evidence>
<dbReference type="SUPFAM" id="SSF52540">
    <property type="entry name" value="P-loop containing nucleoside triphosphate hydrolases"/>
    <property type="match status" value="2"/>
</dbReference>
<sequence>MDAPTAAAPTRALFQDTQPSPREALSRVFGHADFRGRQGEVIEHVVAGGDAVVLFPTGAGKSLCYQIPALCRPGTAIVVSPLIALMRDQVQALTEAGVRAAALNSSLSDEARVEVRRELMAGRLDLLYVTPERIVTPGFRQALSRTRIALFAIDEAHCVSAWGHDFRPEYRALEALADDYPEVPRVALTATADPATRRDIVERLRLDHAPVFSTSFDRPNIRYAIVERDEPRRQLLAFLEDHRGASGIVYCLSRRKVEETAEWLNGQGIRALPYHAGMDARAKDANQDAFLKEEGVCLVATVAFGMGIDKPDVRFVAHLDLPSSVEAYYQETGRAGRDGQPSEAWMAYGMQDVVQRRRMIDEGGAEEAIKRVERAKLDALLGICETAGCRRQAILSHFGESHPGACGNCDTCLVPVETFDGSEDAIKLMAAVYRTGERYGLGHVIEVLTGRDTEKVRKAGHDAIPVFGAGRGVEPRMWQSIARQLVAQGLIAVDHAAYGALVLTEDARPVFRGERRVVLRRDRRRKATRLARTGHATEGLDEEAAAIFGALRGERARIAREKSVPAYVVFSDATLRAMAERCPHDRESFLAVPGVGEAKLDAYGDLFLAVIRRATGG</sequence>
<dbReference type="InterPro" id="IPR044876">
    <property type="entry name" value="HRDC_dom_sf"/>
</dbReference>
<dbReference type="GO" id="GO:0006310">
    <property type="term" value="P:DNA recombination"/>
    <property type="evidence" value="ECO:0007669"/>
    <property type="project" value="UniProtKB-UniRule"/>
</dbReference>
<dbReference type="CDD" id="cd17920">
    <property type="entry name" value="DEXHc_RecQ"/>
    <property type="match status" value="1"/>
</dbReference>
<keyword evidence="10" id="KW-0067">ATP-binding</keyword>
<evidence type="ECO:0000256" key="9">
    <source>
        <dbReference type="ARBA" id="ARBA00022833"/>
    </source>
</evidence>
<dbReference type="Proteomes" id="UP000265750">
    <property type="component" value="Unassembled WGS sequence"/>
</dbReference>
<keyword evidence="5" id="KW-0547">Nucleotide-binding</keyword>
<dbReference type="SUPFAM" id="SSF47819">
    <property type="entry name" value="HRDC-like"/>
    <property type="match status" value="1"/>
</dbReference>
<dbReference type="GO" id="GO:0009432">
    <property type="term" value="P:SOS response"/>
    <property type="evidence" value="ECO:0007669"/>
    <property type="project" value="UniProtKB-UniRule"/>
</dbReference>
<evidence type="ECO:0000259" key="18">
    <source>
        <dbReference type="PROSITE" id="PS51192"/>
    </source>
</evidence>
<dbReference type="PROSITE" id="PS51192">
    <property type="entry name" value="HELICASE_ATP_BIND_1"/>
    <property type="match status" value="1"/>
</dbReference>
<dbReference type="InterPro" id="IPR036388">
    <property type="entry name" value="WH-like_DNA-bd_sf"/>
</dbReference>